<dbReference type="Proteomes" id="UP000285710">
    <property type="component" value="Unassembled WGS sequence"/>
</dbReference>
<dbReference type="EMBL" id="SAUW01000005">
    <property type="protein sequence ID" value="RWR13240.1"/>
    <property type="molecule type" value="Genomic_DNA"/>
</dbReference>
<sequence length="300" mass="34685">MTIPESQLEKWSRQGAKVTSAATYEAISKVLNDPKSSYHVKSFRTSLQGSYGNDTNIYKDSDVDVTMCLTSIYYMDTSDLSPDDKERFERNRGAATYSFEEFRKEVLSWLIKNFGTGVKLGKKAIFIPGHGSRRDADVLVCVEHRKYWSYAVPNSTHFSEGICFWTTDGKKIVNYPKQHMANCTTKHQGTNSRFKCNIRALKNMRNAMIERKFLEEGVAPSYFLEGMLWNAPNENYVSTYRQAFLNYINWLDSCETSKLLCANERHWLLRDNSQVSWSLANFKKFRNAAVGFWNSYENLN</sequence>
<dbReference type="GO" id="GO:0051607">
    <property type="term" value="P:defense response to virus"/>
    <property type="evidence" value="ECO:0007669"/>
    <property type="project" value="UniProtKB-KW"/>
</dbReference>
<comment type="caution">
    <text evidence="6">The sequence shown here is derived from an EMBL/GenBank/DDBJ whole genome shotgun (WGS) entry which is preliminary data.</text>
</comment>
<evidence type="ECO:0000256" key="1">
    <source>
        <dbReference type="ARBA" id="ARBA00022679"/>
    </source>
</evidence>
<dbReference type="Pfam" id="PF26305">
    <property type="entry name" value="CD_NTase_C"/>
    <property type="match status" value="1"/>
</dbReference>
<keyword evidence="3" id="KW-0547">Nucleotide-binding</keyword>
<feature type="domain" description="cGAS/DncV-like nucleotidyltransferase C-terminal helical" evidence="5">
    <location>
        <begin position="181"/>
        <end position="294"/>
    </location>
</feature>
<keyword evidence="4" id="KW-0051">Antiviral defense</keyword>
<reference evidence="6 7" key="1">
    <citation type="submission" date="2019-01" db="EMBL/GenBank/DDBJ databases">
        <title>Sinorhodobacter populi sp. nov. isolated from the symptomatic bark tissue of Populus euramericana canker.</title>
        <authorList>
            <person name="Xu G."/>
        </authorList>
    </citation>
    <scope>NUCLEOTIDE SEQUENCE [LARGE SCALE GENOMIC DNA]</scope>
    <source>
        <strain evidence="6 7">2D-5</strain>
    </source>
</reference>
<keyword evidence="1 6" id="KW-0808">Transferase</keyword>
<dbReference type="InterPro" id="IPR006116">
    <property type="entry name" value="NT_2-5OAS_ClassI-CCAase"/>
</dbReference>
<accession>A0A451GCT6</accession>
<reference evidence="6 7" key="2">
    <citation type="submission" date="2019-01" db="EMBL/GenBank/DDBJ databases">
        <authorList>
            <person name="Li Y."/>
        </authorList>
    </citation>
    <scope>NUCLEOTIDE SEQUENCE [LARGE SCALE GENOMIC DNA]</scope>
    <source>
        <strain evidence="6 7">2D-5</strain>
    </source>
</reference>
<proteinExistence type="predicted"/>
<dbReference type="GO" id="GO:0016779">
    <property type="term" value="F:nucleotidyltransferase activity"/>
    <property type="evidence" value="ECO:0007669"/>
    <property type="project" value="InterPro"/>
</dbReference>
<evidence type="ECO:0000313" key="7">
    <source>
        <dbReference type="Proteomes" id="UP000285710"/>
    </source>
</evidence>
<keyword evidence="7" id="KW-1185">Reference proteome</keyword>
<keyword evidence="2" id="KW-0548">Nucleotidyltransferase</keyword>
<gene>
    <name evidence="6" type="ORF">D2T33_05845</name>
</gene>
<evidence type="ECO:0000259" key="5">
    <source>
        <dbReference type="Pfam" id="PF26305"/>
    </source>
</evidence>
<evidence type="ECO:0000256" key="4">
    <source>
        <dbReference type="ARBA" id="ARBA00023118"/>
    </source>
</evidence>
<dbReference type="InterPro" id="IPR058909">
    <property type="entry name" value="CD_NTase_C"/>
</dbReference>
<evidence type="ECO:0000256" key="2">
    <source>
        <dbReference type="ARBA" id="ARBA00022695"/>
    </source>
</evidence>
<organism evidence="6 7">
    <name type="scientific">Paenirhodobacter populi</name>
    <dbReference type="NCBI Taxonomy" id="2306993"/>
    <lineage>
        <taxon>Bacteria</taxon>
        <taxon>Pseudomonadati</taxon>
        <taxon>Pseudomonadota</taxon>
        <taxon>Alphaproteobacteria</taxon>
        <taxon>Rhodobacterales</taxon>
        <taxon>Rhodobacter group</taxon>
        <taxon>Paenirhodobacter</taxon>
    </lineage>
</organism>
<protein>
    <submittedName>
        <fullName evidence="6">Nucleotidyltransferase</fullName>
    </submittedName>
</protein>
<dbReference type="AlphaFoldDB" id="A0A451GCT6"/>
<dbReference type="RefSeq" id="WP_128269174.1">
    <property type="nucleotide sequence ID" value="NZ_SAUW01000005.1"/>
</dbReference>
<name>A0A451GCT6_9RHOB</name>
<dbReference type="CDD" id="cd05400">
    <property type="entry name" value="NT_2-5OAS_ClassI-CCAase"/>
    <property type="match status" value="1"/>
</dbReference>
<evidence type="ECO:0000256" key="3">
    <source>
        <dbReference type="ARBA" id="ARBA00022741"/>
    </source>
</evidence>
<evidence type="ECO:0000313" key="6">
    <source>
        <dbReference type="EMBL" id="RWR13240.1"/>
    </source>
</evidence>